<dbReference type="PANTHER" id="PTHR14140">
    <property type="entry name" value="E3 UBIQUITIN-PROTEIN LIGASE UHRF-RELATED"/>
    <property type="match status" value="1"/>
</dbReference>
<dbReference type="HOGENOM" id="CLU_033265_0_0_1"/>
<name>W4KN23_HETIT</name>
<feature type="compositionally biased region" description="Basic residues" evidence="3">
    <location>
        <begin position="34"/>
        <end position="43"/>
    </location>
</feature>
<dbReference type="SUPFAM" id="SSF88697">
    <property type="entry name" value="PUA domain-like"/>
    <property type="match status" value="1"/>
</dbReference>
<dbReference type="eggNOG" id="ENOG502QRDQ">
    <property type="taxonomic scope" value="Eukaryota"/>
</dbReference>
<dbReference type="EMBL" id="KI925454">
    <property type="protein sequence ID" value="ETW87243.1"/>
    <property type="molecule type" value="Genomic_DNA"/>
</dbReference>
<dbReference type="InterPro" id="IPR045134">
    <property type="entry name" value="UHRF1/2-like"/>
</dbReference>
<proteinExistence type="predicted"/>
<dbReference type="GO" id="GO:0016567">
    <property type="term" value="P:protein ubiquitination"/>
    <property type="evidence" value="ECO:0007669"/>
    <property type="project" value="TreeGrafter"/>
</dbReference>
<feature type="domain" description="YDG" evidence="4">
    <location>
        <begin position="126"/>
        <end position="280"/>
    </location>
</feature>
<dbReference type="Proteomes" id="UP000030671">
    <property type="component" value="Unassembled WGS sequence"/>
</dbReference>
<organism evidence="5 6">
    <name type="scientific">Heterobasidion irregulare (strain TC 32-1)</name>
    <dbReference type="NCBI Taxonomy" id="747525"/>
    <lineage>
        <taxon>Eukaryota</taxon>
        <taxon>Fungi</taxon>
        <taxon>Dikarya</taxon>
        <taxon>Basidiomycota</taxon>
        <taxon>Agaricomycotina</taxon>
        <taxon>Agaricomycetes</taxon>
        <taxon>Russulales</taxon>
        <taxon>Bondarzewiaceae</taxon>
        <taxon>Heterobasidion</taxon>
        <taxon>Heterobasidion annosum species complex</taxon>
    </lineage>
</organism>
<dbReference type="KEGG" id="hir:HETIRDRAFT_153833"/>
<dbReference type="GeneID" id="20667452"/>
<gene>
    <name evidence="5" type="ORF">HETIRDRAFT_153833</name>
</gene>
<evidence type="ECO:0000256" key="3">
    <source>
        <dbReference type="SAM" id="MobiDB-lite"/>
    </source>
</evidence>
<dbReference type="GO" id="GO:0061630">
    <property type="term" value="F:ubiquitin protein ligase activity"/>
    <property type="evidence" value="ECO:0007669"/>
    <property type="project" value="TreeGrafter"/>
</dbReference>
<dbReference type="RefSeq" id="XP_009541169.1">
    <property type="nucleotide sequence ID" value="XM_009542874.1"/>
</dbReference>
<dbReference type="Pfam" id="PF02182">
    <property type="entry name" value="SAD_SRA"/>
    <property type="match status" value="1"/>
</dbReference>
<dbReference type="InterPro" id="IPR003105">
    <property type="entry name" value="SRA_YDG"/>
</dbReference>
<feature type="non-terminal residue" evidence="5">
    <location>
        <position position="1"/>
    </location>
</feature>
<feature type="region of interest" description="Disordered" evidence="3">
    <location>
        <begin position="22"/>
        <end position="83"/>
    </location>
</feature>
<dbReference type="GO" id="GO:0005634">
    <property type="term" value="C:nucleus"/>
    <property type="evidence" value="ECO:0007669"/>
    <property type="project" value="UniProtKB-SubCell"/>
</dbReference>
<dbReference type="PROSITE" id="PS51015">
    <property type="entry name" value="YDG"/>
    <property type="match status" value="1"/>
</dbReference>
<dbReference type="PANTHER" id="PTHR14140:SF27">
    <property type="entry name" value="OS04G0289800 PROTEIN"/>
    <property type="match status" value="1"/>
</dbReference>
<comment type="subcellular location">
    <subcellularLocation>
        <location evidence="2">Nucleus</location>
    </subcellularLocation>
</comment>
<keyword evidence="6" id="KW-1185">Reference proteome</keyword>
<evidence type="ECO:0000256" key="2">
    <source>
        <dbReference type="PROSITE-ProRule" id="PRU00358"/>
    </source>
</evidence>
<dbReference type="InterPro" id="IPR036987">
    <property type="entry name" value="SRA-YDG_sf"/>
</dbReference>
<dbReference type="SMART" id="SM00466">
    <property type="entry name" value="SRA"/>
    <property type="match status" value="1"/>
</dbReference>
<dbReference type="InParanoid" id="W4KN23"/>
<dbReference type="Gene3D" id="2.30.280.10">
    <property type="entry name" value="SRA-YDG"/>
    <property type="match status" value="1"/>
</dbReference>
<dbReference type="AlphaFoldDB" id="W4KN23"/>
<protein>
    <recommendedName>
        <fullName evidence="4">YDG domain-containing protein</fullName>
    </recommendedName>
</protein>
<dbReference type="GO" id="GO:0044027">
    <property type="term" value="P:negative regulation of gene expression via chromosomal CpG island methylation"/>
    <property type="evidence" value="ECO:0007669"/>
    <property type="project" value="TreeGrafter"/>
</dbReference>
<evidence type="ECO:0000313" key="5">
    <source>
        <dbReference type="EMBL" id="ETW87243.1"/>
    </source>
</evidence>
<keyword evidence="1 2" id="KW-0539">Nucleus</keyword>
<accession>W4KN23</accession>
<sequence length="297" mass="32700">MPTAYELQRERNIAANKKLLESLNIPQVFAPKAQKTKARKRRAPTPEPTDDEPPSKVVRVTASADNVDAPSTGLRRSGRNAGKKIDYVAVQERGQPTPVSQRVGVDHDTEPSRPMGKRKYDPKTFGSIPGIEVGTWWETREACSADSIHAPWVAGISGSSAGAYSIALSGGYEDDVDLGYAFTFTGSGGRDLKGTKNAPKNLRTAPQSSDQSFENSFNKALKISSETHKPVRVIRGYKLKSPFAPIEGYRYDGLYVVEKAWMEKGLNPKGYMVCKFALKRLPGQPLLPRDEDKMNRS</sequence>
<evidence type="ECO:0000256" key="1">
    <source>
        <dbReference type="ARBA" id="ARBA00023242"/>
    </source>
</evidence>
<feature type="region of interest" description="Disordered" evidence="3">
    <location>
        <begin position="95"/>
        <end position="123"/>
    </location>
</feature>
<dbReference type="InterPro" id="IPR015947">
    <property type="entry name" value="PUA-like_sf"/>
</dbReference>
<dbReference type="FunFam" id="2.30.280.10:FF:000005">
    <property type="entry name" value="E3 ubiquitin-protein ligase UHRF1"/>
    <property type="match status" value="1"/>
</dbReference>
<evidence type="ECO:0000313" key="6">
    <source>
        <dbReference type="Proteomes" id="UP000030671"/>
    </source>
</evidence>
<evidence type="ECO:0000259" key="4">
    <source>
        <dbReference type="PROSITE" id="PS51015"/>
    </source>
</evidence>
<dbReference type="OrthoDB" id="2270193at2759"/>
<dbReference type="STRING" id="747525.W4KN23"/>
<reference evidence="5 6" key="1">
    <citation type="journal article" date="2012" name="New Phytol.">
        <title>Insight into trade-off between wood decay and parasitism from the genome of a fungal forest pathogen.</title>
        <authorList>
            <person name="Olson A."/>
            <person name="Aerts A."/>
            <person name="Asiegbu F."/>
            <person name="Belbahri L."/>
            <person name="Bouzid O."/>
            <person name="Broberg A."/>
            <person name="Canback B."/>
            <person name="Coutinho P.M."/>
            <person name="Cullen D."/>
            <person name="Dalman K."/>
            <person name="Deflorio G."/>
            <person name="van Diepen L.T."/>
            <person name="Dunand C."/>
            <person name="Duplessis S."/>
            <person name="Durling M."/>
            <person name="Gonthier P."/>
            <person name="Grimwood J."/>
            <person name="Fossdal C.G."/>
            <person name="Hansson D."/>
            <person name="Henrissat B."/>
            <person name="Hietala A."/>
            <person name="Himmelstrand K."/>
            <person name="Hoffmeister D."/>
            <person name="Hogberg N."/>
            <person name="James T.Y."/>
            <person name="Karlsson M."/>
            <person name="Kohler A."/>
            <person name="Kues U."/>
            <person name="Lee Y.H."/>
            <person name="Lin Y.C."/>
            <person name="Lind M."/>
            <person name="Lindquist E."/>
            <person name="Lombard V."/>
            <person name="Lucas S."/>
            <person name="Lunden K."/>
            <person name="Morin E."/>
            <person name="Murat C."/>
            <person name="Park J."/>
            <person name="Raffaello T."/>
            <person name="Rouze P."/>
            <person name="Salamov A."/>
            <person name="Schmutz J."/>
            <person name="Solheim H."/>
            <person name="Stahlberg J."/>
            <person name="Velez H."/>
            <person name="de Vries R.P."/>
            <person name="Wiebenga A."/>
            <person name="Woodward S."/>
            <person name="Yakovlev I."/>
            <person name="Garbelotto M."/>
            <person name="Martin F."/>
            <person name="Grigoriev I.V."/>
            <person name="Stenlid J."/>
        </authorList>
    </citation>
    <scope>NUCLEOTIDE SEQUENCE [LARGE SCALE GENOMIC DNA]</scope>
    <source>
        <strain evidence="5 6">TC 32-1</strain>
    </source>
</reference>